<dbReference type="Gene3D" id="3.30.1360.120">
    <property type="entry name" value="Probable tRNA modification gtpase trme, domain 1"/>
    <property type="match status" value="1"/>
</dbReference>
<dbReference type="SUPFAM" id="SSF52540">
    <property type="entry name" value="P-loop containing nucleoside triphosphate hydrolases"/>
    <property type="match status" value="1"/>
</dbReference>
<evidence type="ECO:0000256" key="5">
    <source>
        <dbReference type="ARBA" id="ARBA00023134"/>
    </source>
</evidence>
<dbReference type="EMBL" id="CP066681">
    <property type="protein sequence ID" value="QQG36392.1"/>
    <property type="molecule type" value="Genomic_DNA"/>
</dbReference>
<dbReference type="CDD" id="cd14858">
    <property type="entry name" value="TrmE_N"/>
    <property type="match status" value="1"/>
</dbReference>
<keyword evidence="6" id="KW-0963">Cytoplasm</keyword>
<feature type="binding site" evidence="6">
    <location>
        <begin position="247"/>
        <end position="253"/>
    </location>
    <ligand>
        <name>GTP</name>
        <dbReference type="ChEBI" id="CHEBI:37565"/>
    </ligand>
</feature>
<keyword evidence="5 6" id="KW-0342">GTP-binding</keyword>
<keyword evidence="4 6" id="KW-0630">Potassium</keyword>
<dbReference type="GO" id="GO:0003924">
    <property type="term" value="F:GTPase activity"/>
    <property type="evidence" value="ECO:0007669"/>
    <property type="project" value="UniProtKB-UniRule"/>
</dbReference>
<evidence type="ECO:0000256" key="1">
    <source>
        <dbReference type="ARBA" id="ARBA00011043"/>
    </source>
</evidence>
<dbReference type="AlphaFoldDB" id="A0A7T5R2N1"/>
<dbReference type="PANTHER" id="PTHR42714:SF2">
    <property type="entry name" value="TRNA MODIFICATION GTPASE GTPBP3, MITOCHONDRIAL"/>
    <property type="match status" value="1"/>
</dbReference>
<proteinExistence type="inferred from homology"/>
<comment type="cofactor">
    <cofactor evidence="6">
        <name>K(+)</name>
        <dbReference type="ChEBI" id="CHEBI:29103"/>
    </cofactor>
    <text evidence="6">Binds 1 potassium ion per subunit.</text>
</comment>
<dbReference type="PROSITE" id="PS51709">
    <property type="entry name" value="G_TRME"/>
    <property type="match status" value="1"/>
</dbReference>
<comment type="subunit">
    <text evidence="6">Homodimer. Heterotetramer of two MnmE and two MnmG subunits.</text>
</comment>
<name>A0A7T5R2N1_9BACT</name>
<protein>
    <recommendedName>
        <fullName evidence="6">tRNA modification GTPase MnmE</fullName>
        <ecNumber evidence="6">3.6.-.-</ecNumber>
    </recommendedName>
</protein>
<evidence type="ECO:0000256" key="2">
    <source>
        <dbReference type="ARBA" id="ARBA00022694"/>
    </source>
</evidence>
<dbReference type="GO" id="GO:0030488">
    <property type="term" value="P:tRNA methylation"/>
    <property type="evidence" value="ECO:0007669"/>
    <property type="project" value="TreeGrafter"/>
</dbReference>
<reference evidence="9 10" key="1">
    <citation type="submission" date="2020-07" db="EMBL/GenBank/DDBJ databases">
        <title>Huge and variable diversity of episymbiotic CPR bacteria and DPANN archaea in groundwater ecosystems.</title>
        <authorList>
            <person name="He C.Y."/>
            <person name="Keren R."/>
            <person name="Whittaker M."/>
            <person name="Farag I.F."/>
            <person name="Doudna J."/>
            <person name="Cate J.H.D."/>
            <person name="Banfield J.F."/>
        </authorList>
    </citation>
    <scope>NUCLEOTIDE SEQUENCE [LARGE SCALE GENOMIC DNA]</scope>
    <source>
        <strain evidence="9">NC_groundwater_70_Ag_B-0.1um_54_66</strain>
    </source>
</reference>
<dbReference type="InterPro" id="IPR006073">
    <property type="entry name" value="GTP-bd"/>
</dbReference>
<dbReference type="CDD" id="cd04164">
    <property type="entry name" value="trmE"/>
    <property type="match status" value="1"/>
</dbReference>
<organism evidence="9 10">
    <name type="scientific">Micavibrio aeruginosavorus</name>
    <dbReference type="NCBI Taxonomy" id="349221"/>
    <lineage>
        <taxon>Bacteria</taxon>
        <taxon>Pseudomonadati</taxon>
        <taxon>Bdellovibrionota</taxon>
        <taxon>Bdellovibrionia</taxon>
        <taxon>Bdellovibrionales</taxon>
        <taxon>Pseudobdellovibrionaceae</taxon>
        <taxon>Micavibrio</taxon>
    </lineage>
</organism>
<dbReference type="InterPro" id="IPR025867">
    <property type="entry name" value="MnmE_helical"/>
</dbReference>
<feature type="binding site" evidence="6">
    <location>
        <position position="253"/>
    </location>
    <ligand>
        <name>Mg(2+)</name>
        <dbReference type="ChEBI" id="CHEBI:18420"/>
    </ligand>
</feature>
<keyword evidence="6" id="KW-0479">Metal-binding</keyword>
<feature type="domain" description="TrmE-type G" evidence="8">
    <location>
        <begin position="218"/>
        <end position="376"/>
    </location>
</feature>
<comment type="similarity">
    <text evidence="1 6 7">Belongs to the TRAFAC class TrmE-Era-EngA-EngB-Septin-like GTPase superfamily. TrmE GTPase family.</text>
</comment>
<dbReference type="Pfam" id="PF10396">
    <property type="entry name" value="TrmE_N"/>
    <property type="match status" value="1"/>
</dbReference>
<dbReference type="FunFam" id="3.30.1360.120:FF:000007">
    <property type="entry name" value="tRNA modification GTPase GTPBP3, mitochondrial"/>
    <property type="match status" value="1"/>
</dbReference>
<evidence type="ECO:0000259" key="8">
    <source>
        <dbReference type="PROSITE" id="PS51709"/>
    </source>
</evidence>
<keyword evidence="2 6" id="KW-0819">tRNA processing</keyword>
<dbReference type="GO" id="GO:0005737">
    <property type="term" value="C:cytoplasm"/>
    <property type="evidence" value="ECO:0007669"/>
    <property type="project" value="UniProtKB-SubCell"/>
</dbReference>
<dbReference type="SUPFAM" id="SSF116878">
    <property type="entry name" value="TrmE connector domain"/>
    <property type="match status" value="1"/>
</dbReference>
<keyword evidence="6" id="KW-0378">Hydrolase</keyword>
<keyword evidence="6" id="KW-0460">Magnesium</keyword>
<dbReference type="InterPro" id="IPR004520">
    <property type="entry name" value="GTPase_MnmE"/>
</dbReference>
<dbReference type="EC" id="3.6.-.-" evidence="6"/>
<evidence type="ECO:0000256" key="7">
    <source>
        <dbReference type="RuleBase" id="RU003313"/>
    </source>
</evidence>
<accession>A0A7T5R2N1</accession>
<dbReference type="Pfam" id="PF12631">
    <property type="entry name" value="MnmE_helical"/>
    <property type="match status" value="1"/>
</dbReference>
<feature type="binding site" evidence="6">
    <location>
        <position position="450"/>
    </location>
    <ligand>
        <name>(6S)-5-formyl-5,6,7,8-tetrahydrofolate</name>
        <dbReference type="ChEBI" id="CHEBI:57457"/>
    </ligand>
</feature>
<dbReference type="GO" id="GO:0005525">
    <property type="term" value="F:GTP binding"/>
    <property type="evidence" value="ECO:0007669"/>
    <property type="project" value="UniProtKB-UniRule"/>
</dbReference>
<evidence type="ECO:0000313" key="9">
    <source>
        <dbReference type="EMBL" id="QQG36392.1"/>
    </source>
</evidence>
<dbReference type="Gene3D" id="1.20.120.430">
    <property type="entry name" value="tRNA modification GTPase MnmE domain 2"/>
    <property type="match status" value="1"/>
</dbReference>
<dbReference type="InterPro" id="IPR031168">
    <property type="entry name" value="G_TrmE"/>
</dbReference>
<sequence length="450" mass="48382">MNYRDTIFALSSAWGAAGVAVVRVSGSQAFAGMKSLIPSASPLPRQAQFLRLSDPRDNHLIDQGVVLCFPGPASFTGEDVVEYQIHGGMAVIRDLLQVLGALPGHRLAEAGEFTRRAFENGKMDLTAAEGIADLIHAETEAQKAQALSQIGGALSDLYEGWGARLKRIMAHLEADIDFPDEDLPEGVLASARPALTGLLQELREHLDDNRRGERLRDGVQVVVIGAPNVGKSSLVNALAQRDVAIVSEHAGTTRDLIETHLNIGGFPVILVDTAGLRPEEIGSDGQEGIESEGIRRALQRAEAADIRVLVFDALSLPSLDCHTLRLLDQNSLVVFNKTDAPCSDIPVIAKGRQVEVSVKTGRGLEQFIAMLGQMIASLIGNRETPSLTRVRHRTALEECASALARGLGAALPELMAEDVRMALRALGRITGRVDVEDVLDVIFHDFCIGK</sequence>
<dbReference type="HAMAP" id="MF_00379">
    <property type="entry name" value="GTPase_MnmE"/>
    <property type="match status" value="1"/>
</dbReference>
<comment type="subcellular location">
    <subcellularLocation>
        <location evidence="6">Cytoplasm</location>
    </subcellularLocation>
</comment>
<feature type="binding site" evidence="6">
    <location>
        <position position="122"/>
    </location>
    <ligand>
        <name>(6S)-5-formyl-5,6,7,8-tetrahydrofolate</name>
        <dbReference type="ChEBI" id="CHEBI:57457"/>
    </ligand>
</feature>
<dbReference type="Proteomes" id="UP000595362">
    <property type="component" value="Chromosome"/>
</dbReference>
<evidence type="ECO:0000256" key="6">
    <source>
        <dbReference type="HAMAP-Rule" id="MF_00379"/>
    </source>
</evidence>
<dbReference type="PANTHER" id="PTHR42714">
    <property type="entry name" value="TRNA MODIFICATION GTPASE GTPBP3"/>
    <property type="match status" value="1"/>
</dbReference>
<comment type="caution">
    <text evidence="6">Lacks conserved residue(s) required for the propagation of feature annotation.</text>
</comment>
<dbReference type="NCBIfam" id="TIGR00450">
    <property type="entry name" value="mnmE_trmE_thdF"/>
    <property type="match status" value="1"/>
</dbReference>
<dbReference type="InterPro" id="IPR027266">
    <property type="entry name" value="TrmE/GcvT-like"/>
</dbReference>
<comment type="function">
    <text evidence="6">Exhibits a very high intrinsic GTPase hydrolysis rate. Involved in the addition of a carboxymethylaminomethyl (cmnm) group at the wobble position (U34) of certain tRNAs, forming tRNA-cmnm(5)s(2)U34.</text>
</comment>
<dbReference type="InterPro" id="IPR018948">
    <property type="entry name" value="GTP-bd_TrmE_N"/>
</dbReference>
<evidence type="ECO:0000256" key="4">
    <source>
        <dbReference type="ARBA" id="ARBA00022958"/>
    </source>
</evidence>
<dbReference type="PRINTS" id="PR00326">
    <property type="entry name" value="GTP1OBG"/>
</dbReference>
<feature type="binding site" evidence="6">
    <location>
        <position position="23"/>
    </location>
    <ligand>
        <name>(6S)-5-formyl-5,6,7,8-tetrahydrofolate</name>
        <dbReference type="ChEBI" id="CHEBI:57457"/>
    </ligand>
</feature>
<dbReference type="NCBIfam" id="TIGR00231">
    <property type="entry name" value="small_GTP"/>
    <property type="match status" value="1"/>
</dbReference>
<evidence type="ECO:0000256" key="3">
    <source>
        <dbReference type="ARBA" id="ARBA00022741"/>
    </source>
</evidence>
<gene>
    <name evidence="6 9" type="primary">mnmE</name>
    <name evidence="6" type="synonym">trmE</name>
    <name evidence="9" type="ORF">HYS17_00955</name>
</gene>
<dbReference type="Gene3D" id="3.40.50.300">
    <property type="entry name" value="P-loop containing nucleotide triphosphate hydrolases"/>
    <property type="match status" value="1"/>
</dbReference>
<dbReference type="InterPro" id="IPR027368">
    <property type="entry name" value="MnmE_dom2"/>
</dbReference>
<dbReference type="GO" id="GO:0046872">
    <property type="term" value="F:metal ion binding"/>
    <property type="evidence" value="ECO:0007669"/>
    <property type="project" value="UniProtKB-KW"/>
</dbReference>
<feature type="binding site" evidence="6">
    <location>
        <position position="82"/>
    </location>
    <ligand>
        <name>(6S)-5-formyl-5,6,7,8-tetrahydrofolate</name>
        <dbReference type="ChEBI" id="CHEBI:57457"/>
    </ligand>
</feature>
<keyword evidence="3 6" id="KW-0547">Nucleotide-binding</keyword>
<dbReference type="GO" id="GO:0002098">
    <property type="term" value="P:tRNA wobble uridine modification"/>
    <property type="evidence" value="ECO:0007669"/>
    <property type="project" value="TreeGrafter"/>
</dbReference>
<feature type="binding site" evidence="6">
    <location>
        <begin position="228"/>
        <end position="233"/>
    </location>
    <ligand>
        <name>GTP</name>
        <dbReference type="ChEBI" id="CHEBI:37565"/>
    </ligand>
</feature>
<evidence type="ECO:0000313" key="10">
    <source>
        <dbReference type="Proteomes" id="UP000595362"/>
    </source>
</evidence>
<feature type="binding site" evidence="6">
    <location>
        <position position="232"/>
    </location>
    <ligand>
        <name>Mg(2+)</name>
        <dbReference type="ChEBI" id="CHEBI:18420"/>
    </ligand>
</feature>
<dbReference type="NCBIfam" id="NF003661">
    <property type="entry name" value="PRK05291.1-3"/>
    <property type="match status" value="1"/>
</dbReference>
<dbReference type="InterPro" id="IPR005225">
    <property type="entry name" value="Small_GTP-bd"/>
</dbReference>
<feature type="binding site" evidence="6">
    <location>
        <begin position="272"/>
        <end position="275"/>
    </location>
    <ligand>
        <name>GTP</name>
        <dbReference type="ChEBI" id="CHEBI:37565"/>
    </ligand>
</feature>
<dbReference type="Pfam" id="PF01926">
    <property type="entry name" value="MMR_HSR1"/>
    <property type="match status" value="1"/>
</dbReference>
<dbReference type="InterPro" id="IPR027417">
    <property type="entry name" value="P-loop_NTPase"/>
</dbReference>